<evidence type="ECO:0000259" key="10">
    <source>
        <dbReference type="Pfam" id="PF17903"/>
    </source>
</evidence>
<comment type="subcellular location">
    <subcellularLocation>
        <location evidence="1">Nucleus</location>
        <location evidence="1">Nucleolus</location>
    </subcellularLocation>
</comment>
<dbReference type="Pfam" id="PF17903">
    <property type="entry name" value="KH_KRR1_1st"/>
    <property type="match status" value="1"/>
</dbReference>
<evidence type="ECO:0000256" key="8">
    <source>
        <dbReference type="ARBA" id="ARBA00032993"/>
    </source>
</evidence>
<dbReference type="PANTHER" id="PTHR12581">
    <property type="entry name" value="HIV-1 REV BINDING PROTEIN 2, 3"/>
    <property type="match status" value="1"/>
</dbReference>
<organism evidence="12 13">
    <name type="scientific">Nosema granulosis</name>
    <dbReference type="NCBI Taxonomy" id="83296"/>
    <lineage>
        <taxon>Eukaryota</taxon>
        <taxon>Fungi</taxon>
        <taxon>Fungi incertae sedis</taxon>
        <taxon>Microsporidia</taxon>
        <taxon>Nosematidae</taxon>
        <taxon>Nosema</taxon>
    </lineage>
</organism>
<keyword evidence="3" id="KW-0690">Ribosome biogenesis</keyword>
<proteinExistence type="inferred from homology"/>
<keyword evidence="4" id="KW-0698">rRNA processing</keyword>
<dbReference type="GO" id="GO:0032040">
    <property type="term" value="C:small-subunit processome"/>
    <property type="evidence" value="ECO:0007669"/>
    <property type="project" value="TreeGrafter"/>
</dbReference>
<feature type="compositionally biased region" description="Basic residues" evidence="9">
    <location>
        <begin position="211"/>
        <end position="220"/>
    </location>
</feature>
<evidence type="ECO:0000256" key="1">
    <source>
        <dbReference type="ARBA" id="ARBA00004604"/>
    </source>
</evidence>
<feature type="domain" description="KRR1 small subunit processome component second KH" evidence="11">
    <location>
        <begin position="104"/>
        <end position="191"/>
    </location>
</feature>
<dbReference type="GO" id="GO:0003723">
    <property type="term" value="F:RNA binding"/>
    <property type="evidence" value="ECO:0007669"/>
    <property type="project" value="UniProtKB-KW"/>
</dbReference>
<reference evidence="12 13" key="1">
    <citation type="journal article" date="2020" name="Genome Biol. Evol.">
        <title>Comparative genomics of strictly vertically transmitted, feminizing microsporidia endosymbionts of amphipod crustaceans.</title>
        <authorList>
            <person name="Cormier A."/>
            <person name="Chebbi M.A."/>
            <person name="Giraud I."/>
            <person name="Wattier R."/>
            <person name="Teixeira M."/>
            <person name="Gilbert C."/>
            <person name="Rigaud T."/>
            <person name="Cordaux R."/>
        </authorList>
    </citation>
    <scope>NUCLEOTIDE SEQUENCE [LARGE SCALE GENOMIC DNA]</scope>
    <source>
        <strain evidence="12 13">Ou3-Ou53</strain>
    </source>
</reference>
<evidence type="ECO:0000256" key="7">
    <source>
        <dbReference type="ARBA" id="ARBA00023274"/>
    </source>
</evidence>
<sequence>MRKEPAFTEKDFSKPFAEENKFKCLFPAYREKYIDQTSSYIKMALERKKLSCEINLKDRFIEVSTNKKTRDPFIFIKGCEFIKLVCKCVEVEIAMKVLGDDYCGELIDIRKMVKSEKVFEKRRDRLIGKDSVTLNALKVLTDCYILVAGKVVAVVGSYEGLTTAKHVITGCMNNIHPVFEIKKMIIKKKLSEDPTKKDEDWSKYLPEMKKTHQKKTKRKEKATEPKDKKKKSKIETGECFVED</sequence>
<feature type="region of interest" description="Disordered" evidence="9">
    <location>
        <begin position="192"/>
        <end position="243"/>
    </location>
</feature>
<dbReference type="Pfam" id="PF21800">
    <property type="entry name" value="KH_KRR1_2nd"/>
    <property type="match status" value="1"/>
</dbReference>
<name>A0A9P6KZZ9_9MICR</name>
<dbReference type="EMBL" id="SBJO01000025">
    <property type="protein sequence ID" value="KAF9764382.1"/>
    <property type="molecule type" value="Genomic_DNA"/>
</dbReference>
<dbReference type="Proteomes" id="UP000740883">
    <property type="component" value="Unassembled WGS sequence"/>
</dbReference>
<evidence type="ECO:0000256" key="2">
    <source>
        <dbReference type="ARBA" id="ARBA00009344"/>
    </source>
</evidence>
<evidence type="ECO:0000256" key="9">
    <source>
        <dbReference type="SAM" id="MobiDB-lite"/>
    </source>
</evidence>
<protein>
    <recommendedName>
        <fullName evidence="8">KRR-R motif-containing protein 1</fullName>
    </recommendedName>
</protein>
<feature type="compositionally biased region" description="Basic and acidic residues" evidence="9">
    <location>
        <begin position="192"/>
        <end position="210"/>
    </location>
</feature>
<gene>
    <name evidence="12" type="primary">mis3</name>
    <name evidence="12" type="ORF">NGRA_0616</name>
</gene>
<evidence type="ECO:0000256" key="5">
    <source>
        <dbReference type="ARBA" id="ARBA00022884"/>
    </source>
</evidence>
<dbReference type="InterPro" id="IPR024166">
    <property type="entry name" value="rRNA_assembly_KRR1"/>
</dbReference>
<keyword evidence="7" id="KW-0687">Ribonucleoprotein</keyword>
<comment type="similarity">
    <text evidence="2">Belongs to the KRR1 family.</text>
</comment>
<dbReference type="InterPro" id="IPR041174">
    <property type="entry name" value="KRR1-like_KH1"/>
</dbReference>
<dbReference type="Gene3D" id="3.30.1370.10">
    <property type="entry name" value="K Homology domain, type 1"/>
    <property type="match status" value="2"/>
</dbReference>
<evidence type="ECO:0000256" key="4">
    <source>
        <dbReference type="ARBA" id="ARBA00022552"/>
    </source>
</evidence>
<dbReference type="OrthoDB" id="441223at2759"/>
<accession>A0A9P6KZZ9</accession>
<dbReference type="InterPro" id="IPR036612">
    <property type="entry name" value="KH_dom_type_1_sf"/>
</dbReference>
<evidence type="ECO:0000256" key="3">
    <source>
        <dbReference type="ARBA" id="ARBA00022517"/>
    </source>
</evidence>
<keyword evidence="13" id="KW-1185">Reference proteome</keyword>
<dbReference type="InterPro" id="IPR048548">
    <property type="entry name" value="KRR1-like_KH2"/>
</dbReference>
<keyword evidence="5" id="KW-0694">RNA-binding</keyword>
<keyword evidence="6" id="KW-0539">Nucleus</keyword>
<dbReference type="SUPFAM" id="SSF54791">
    <property type="entry name" value="Eukaryotic type KH-domain (KH-domain type I)"/>
    <property type="match status" value="1"/>
</dbReference>
<feature type="domain" description="KRR1 small subunit processome component first KH" evidence="10">
    <location>
        <begin position="21"/>
        <end position="100"/>
    </location>
</feature>
<evidence type="ECO:0000259" key="11">
    <source>
        <dbReference type="Pfam" id="PF21800"/>
    </source>
</evidence>
<evidence type="ECO:0000256" key="6">
    <source>
        <dbReference type="ARBA" id="ARBA00023242"/>
    </source>
</evidence>
<evidence type="ECO:0000313" key="13">
    <source>
        <dbReference type="Proteomes" id="UP000740883"/>
    </source>
</evidence>
<evidence type="ECO:0000313" key="12">
    <source>
        <dbReference type="EMBL" id="KAF9764382.1"/>
    </source>
</evidence>
<dbReference type="GO" id="GO:0006364">
    <property type="term" value="P:rRNA processing"/>
    <property type="evidence" value="ECO:0007669"/>
    <property type="project" value="UniProtKB-KW"/>
</dbReference>
<dbReference type="PANTHER" id="PTHR12581:SF0">
    <property type="entry name" value="KRR1 SMALL SUBUNIT PROCESSOME COMPONENT HOMOLOG"/>
    <property type="match status" value="1"/>
</dbReference>
<comment type="caution">
    <text evidence="12">The sequence shown here is derived from an EMBL/GenBank/DDBJ whole genome shotgun (WGS) entry which is preliminary data.</text>
</comment>
<dbReference type="AlphaFoldDB" id="A0A9P6KZZ9"/>